<dbReference type="PROSITE" id="PS51456">
    <property type="entry name" value="MYOSIN_MOTOR"/>
    <property type="match status" value="1"/>
</dbReference>
<dbReference type="InterPro" id="IPR001609">
    <property type="entry name" value="Myosin_head_motor_dom-like"/>
</dbReference>
<dbReference type="Gene3D" id="1.10.10.820">
    <property type="match status" value="1"/>
</dbReference>
<dbReference type="Pfam" id="PF00063">
    <property type="entry name" value="Myosin_head"/>
    <property type="match status" value="1"/>
</dbReference>
<dbReference type="GO" id="GO:0005524">
    <property type="term" value="F:ATP binding"/>
    <property type="evidence" value="ECO:0007669"/>
    <property type="project" value="UniProtKB-UniRule"/>
</dbReference>
<evidence type="ECO:0000256" key="1">
    <source>
        <dbReference type="ARBA" id="ARBA00022741"/>
    </source>
</evidence>
<dbReference type="SMART" id="SM00242">
    <property type="entry name" value="MYSc"/>
    <property type="match status" value="1"/>
</dbReference>
<accession>A0A132A3R6</accession>
<dbReference type="GO" id="GO:0051015">
    <property type="term" value="F:actin filament binding"/>
    <property type="evidence" value="ECO:0007669"/>
    <property type="project" value="TreeGrafter"/>
</dbReference>
<dbReference type="GO" id="GO:0016459">
    <property type="term" value="C:myosin complex"/>
    <property type="evidence" value="ECO:0007669"/>
    <property type="project" value="UniProtKB-KW"/>
</dbReference>
<dbReference type="PRINTS" id="PR00193">
    <property type="entry name" value="MYOSINHEAVY"/>
</dbReference>
<evidence type="ECO:0000256" key="3">
    <source>
        <dbReference type="ARBA" id="ARBA00023123"/>
    </source>
</evidence>
<dbReference type="PANTHER" id="PTHR13140:SF706">
    <property type="entry name" value="DILUTE CLASS UNCONVENTIONAL MYOSIN, ISOFORM C"/>
    <property type="match status" value="1"/>
</dbReference>
<evidence type="ECO:0000256" key="5">
    <source>
        <dbReference type="ARBA" id="ARBA00023203"/>
    </source>
</evidence>
<dbReference type="InterPro" id="IPR036961">
    <property type="entry name" value="Kinesin_motor_dom_sf"/>
</dbReference>
<organism evidence="7 8">
    <name type="scientific">Sarcoptes scabiei</name>
    <name type="common">Itch mite</name>
    <name type="synonym">Acarus scabiei</name>
    <dbReference type="NCBI Taxonomy" id="52283"/>
    <lineage>
        <taxon>Eukaryota</taxon>
        <taxon>Metazoa</taxon>
        <taxon>Ecdysozoa</taxon>
        <taxon>Arthropoda</taxon>
        <taxon>Chelicerata</taxon>
        <taxon>Arachnida</taxon>
        <taxon>Acari</taxon>
        <taxon>Acariformes</taxon>
        <taxon>Sarcoptiformes</taxon>
        <taxon>Astigmata</taxon>
        <taxon>Psoroptidia</taxon>
        <taxon>Sarcoptoidea</taxon>
        <taxon>Sarcoptidae</taxon>
        <taxon>Sarcoptinae</taxon>
        <taxon>Sarcoptes</taxon>
    </lineage>
</organism>
<dbReference type="GO" id="GO:0000146">
    <property type="term" value="F:microfilament motor activity"/>
    <property type="evidence" value="ECO:0007669"/>
    <property type="project" value="TreeGrafter"/>
</dbReference>
<keyword evidence="3 6" id="KW-0518">Myosin</keyword>
<dbReference type="EMBL" id="JXLN01010332">
    <property type="protein sequence ID" value="KPM05509.1"/>
    <property type="molecule type" value="Genomic_DNA"/>
</dbReference>
<feature type="binding site" evidence="6">
    <location>
        <begin position="73"/>
        <end position="80"/>
    </location>
    <ligand>
        <name>ATP</name>
        <dbReference type="ChEBI" id="CHEBI:30616"/>
    </ligand>
</feature>
<comment type="caution">
    <text evidence="6">Lacks conserved residue(s) required for the propagation of feature annotation.</text>
</comment>
<feature type="non-terminal residue" evidence="7">
    <location>
        <position position="541"/>
    </location>
</feature>
<keyword evidence="5 6" id="KW-0009">Actin-binding</keyword>
<feature type="non-terminal residue" evidence="7">
    <location>
        <position position="1"/>
    </location>
</feature>
<evidence type="ECO:0000313" key="7">
    <source>
        <dbReference type="EMBL" id="KPM05509.1"/>
    </source>
</evidence>
<protein>
    <submittedName>
        <fullName evidence="7">Myosin-Vb-like protein</fullName>
    </submittedName>
</protein>
<dbReference type="Gene3D" id="3.40.850.10">
    <property type="entry name" value="Kinesin motor domain"/>
    <property type="match status" value="1"/>
</dbReference>
<evidence type="ECO:0000313" key="8">
    <source>
        <dbReference type="Proteomes" id="UP000616769"/>
    </source>
</evidence>
<evidence type="ECO:0000256" key="2">
    <source>
        <dbReference type="ARBA" id="ARBA00022840"/>
    </source>
</evidence>
<dbReference type="VEuPathDB" id="VectorBase:SSCA002586"/>
<name>A0A132A3R6_SARSC</name>
<dbReference type="Gene3D" id="1.20.120.720">
    <property type="entry name" value="Myosin VI head, motor domain, U50 subdomain"/>
    <property type="match status" value="1"/>
</dbReference>
<keyword evidence="2 6" id="KW-0067">ATP-binding</keyword>
<dbReference type="Gene3D" id="1.20.58.530">
    <property type="match status" value="1"/>
</dbReference>
<dbReference type="SUPFAM" id="SSF52540">
    <property type="entry name" value="P-loop containing nucleoside triphosphate hydrolases"/>
    <property type="match status" value="1"/>
</dbReference>
<comment type="caution">
    <text evidence="7">The sequence shown here is derived from an EMBL/GenBank/DDBJ whole genome shotgun (WGS) entry which is preliminary data.</text>
</comment>
<gene>
    <name evidence="7" type="ORF">QR98_0039740</name>
</gene>
<dbReference type="Proteomes" id="UP000616769">
    <property type="component" value="Unassembled WGS sequence"/>
</dbReference>
<dbReference type="PANTHER" id="PTHR13140">
    <property type="entry name" value="MYOSIN"/>
    <property type="match status" value="1"/>
</dbReference>
<dbReference type="InterPro" id="IPR027417">
    <property type="entry name" value="P-loop_NTPase"/>
</dbReference>
<proteinExistence type="inferred from homology"/>
<sequence>FLQHQQIYTWCGIVLVAINPFTDLEIYGEETIQMYHSNLSNLAHMDPHIYAVAEDAFTKLECSNSNQSVIVSGESGAGKTVSAKFAMRYFASIAGSDSNIEARVLASNPIMEAIGNAKTVRNDNSSRFGKYIQIMFDRNNRRIMGGNMRTYLLEKSRVVYQSEGERNFHIFYQLCSYAKKNHLDHLDLCDREFFYLGTNEKTVYDDMSRFLDAMDILNFDEKHKNTIFLVIASILHGGNIFFASNENDDDCMLRDENSLKSLQNFCRLLGLNESSTLKWLTSRLLKTGAKEIITTPLNAQTAQYGLEALLKFIYEKMFHWIVSLINHSLGPTQPNREFQFIGVLDIYGFEHFEINSFEQFCINYANEVLQQQFNWHVFKLEQDEYIREGIDWQFISFTDNQLVIDLIETKPIGILCLLDEECRMPQGTDATWCSKLYKQIPTGEIFKKPKFNYQSSFIIEHFADQVTYTVSGFLEKNRDTIWGEQIELLKRSSVANVFFQDDDTSTVESPPKKGVGGRIKIDINAVGNSDLKQKRKAKATI</sequence>
<evidence type="ECO:0000256" key="4">
    <source>
        <dbReference type="ARBA" id="ARBA00023175"/>
    </source>
</evidence>
<dbReference type="GO" id="GO:0005737">
    <property type="term" value="C:cytoplasm"/>
    <property type="evidence" value="ECO:0007669"/>
    <property type="project" value="TreeGrafter"/>
</dbReference>
<keyword evidence="1 6" id="KW-0547">Nucleotide-binding</keyword>
<dbReference type="OrthoDB" id="6108017at2759"/>
<dbReference type="GO" id="GO:0016020">
    <property type="term" value="C:membrane"/>
    <property type="evidence" value="ECO:0007669"/>
    <property type="project" value="TreeGrafter"/>
</dbReference>
<dbReference type="GO" id="GO:0007015">
    <property type="term" value="P:actin filament organization"/>
    <property type="evidence" value="ECO:0007669"/>
    <property type="project" value="TreeGrafter"/>
</dbReference>
<dbReference type="AlphaFoldDB" id="A0A132A3R6"/>
<comment type="similarity">
    <text evidence="6">Belongs to the TRAFAC class myosin-kinesin ATPase superfamily. Myosin family.</text>
</comment>
<reference evidence="7 8" key="1">
    <citation type="journal article" date="2015" name="Parasit. Vectors">
        <title>Draft genome of the scabies mite.</title>
        <authorList>
            <person name="Rider S.D.Jr."/>
            <person name="Morgan M.S."/>
            <person name="Arlian L.G."/>
        </authorList>
    </citation>
    <scope>NUCLEOTIDE SEQUENCE [LARGE SCALE GENOMIC DNA]</scope>
    <source>
        <strain evidence="7">Arlian Lab</strain>
    </source>
</reference>
<evidence type="ECO:0000256" key="6">
    <source>
        <dbReference type="PROSITE-ProRule" id="PRU00782"/>
    </source>
</evidence>
<keyword evidence="4 6" id="KW-0505">Motor protein</keyword>